<dbReference type="OrthoDB" id="9783370at2"/>
<protein>
    <submittedName>
        <fullName evidence="2">AAA ATPase</fullName>
    </submittedName>
</protein>
<dbReference type="STRING" id="479434.Sthe_0960"/>
<accession>D1C2C9</accession>
<dbReference type="InterPro" id="IPR003593">
    <property type="entry name" value="AAA+_ATPase"/>
</dbReference>
<dbReference type="HOGENOM" id="CLU_029703_1_0_0"/>
<reference evidence="3" key="1">
    <citation type="submission" date="2009-11" db="EMBL/GenBank/DDBJ databases">
        <title>The complete chromosome 1 of Sphaerobacter thermophilus DSM 20745.</title>
        <authorList>
            <person name="Lucas S."/>
            <person name="Copeland A."/>
            <person name="Lapidus A."/>
            <person name="Glavina del Rio T."/>
            <person name="Dalin E."/>
            <person name="Tice H."/>
            <person name="Bruce D."/>
            <person name="Goodwin L."/>
            <person name="Pitluck S."/>
            <person name="Kyrpides N."/>
            <person name="Mavromatis K."/>
            <person name="Ivanova N."/>
            <person name="Mikhailova N."/>
            <person name="LaButti K.M."/>
            <person name="Clum A."/>
            <person name="Sun H.I."/>
            <person name="Brettin T."/>
            <person name="Detter J.C."/>
            <person name="Han C."/>
            <person name="Larimer F."/>
            <person name="Land M."/>
            <person name="Hauser L."/>
            <person name="Markowitz V."/>
            <person name="Cheng J.F."/>
            <person name="Hugenholtz P."/>
            <person name="Woyke T."/>
            <person name="Wu D."/>
            <person name="Steenblock K."/>
            <person name="Schneider S."/>
            <person name="Pukall R."/>
            <person name="Goeker M."/>
            <person name="Klenk H.P."/>
            <person name="Eisen J.A."/>
        </authorList>
    </citation>
    <scope>NUCLEOTIDE SEQUENCE [LARGE SCALE GENOMIC DNA]</scope>
    <source>
        <strain evidence="3">ATCC 49802 / DSM 20745 / S 6022</strain>
    </source>
</reference>
<evidence type="ECO:0000313" key="3">
    <source>
        <dbReference type="Proteomes" id="UP000002027"/>
    </source>
</evidence>
<dbReference type="InterPro" id="IPR027417">
    <property type="entry name" value="P-loop_NTPase"/>
</dbReference>
<evidence type="ECO:0000313" key="2">
    <source>
        <dbReference type="EMBL" id="ACZ38396.1"/>
    </source>
</evidence>
<dbReference type="SUPFAM" id="SSF52540">
    <property type="entry name" value="P-loop containing nucleoside triphosphate hydrolases"/>
    <property type="match status" value="1"/>
</dbReference>
<name>D1C2C9_SPHTD</name>
<gene>
    <name evidence="2" type="ordered locus">Sthe_0960</name>
</gene>
<sequence>MQTLTSPGPTTRILSTREPSAIEQTGLDLSFISDLALKAIYYQNAITAQALSDLLCLPYFNVVERALAQLKRDEMIEVTGSQGFGELAYQFQTTPKGSARAQELVERNSYVGPAPVPLQAFKEMVERQSIRTTRVTPSQVRRATADLIFDDAVLDAIGQAVNTGRSMFLFGESGNGKTALAERVAQMLGGHVLIPHAILVDGHIIKMLDLQHHEPIPAANGRTDYDRRWVLCKRPTVMVGGELTLASLDLVYDPVSKVYEAPLQMKAINGMFLIDDFGRQQIRPADLLNRWIVPLEKSVDFLTLHTGKKIEIPFDELIVFSTNLQPKDLVDEAFLRRIQNKVRIGNPTVNQFREIFRRQCEELGVPFDQQGLVYLLREYYVKPKRPLRSCHPRDILRTLVGIARYLDQPPTLSQELIDRACNTYFVDF</sequence>
<dbReference type="KEGG" id="sti:Sthe_0960"/>
<dbReference type="RefSeq" id="WP_012871443.1">
    <property type="nucleotide sequence ID" value="NC_013523.1"/>
</dbReference>
<dbReference type="Gene3D" id="3.40.50.300">
    <property type="entry name" value="P-loop containing nucleotide triphosphate hydrolases"/>
    <property type="match status" value="1"/>
</dbReference>
<dbReference type="Proteomes" id="UP000002027">
    <property type="component" value="Chromosome 1"/>
</dbReference>
<feature type="domain" description="AAA+ ATPase" evidence="1">
    <location>
        <begin position="163"/>
        <end position="348"/>
    </location>
</feature>
<keyword evidence="3" id="KW-1185">Reference proteome</keyword>
<evidence type="ECO:0000259" key="1">
    <source>
        <dbReference type="SMART" id="SM00382"/>
    </source>
</evidence>
<dbReference type="eggNOG" id="COG0464">
    <property type="taxonomic scope" value="Bacteria"/>
</dbReference>
<dbReference type="SMART" id="SM00382">
    <property type="entry name" value="AAA"/>
    <property type="match status" value="1"/>
</dbReference>
<reference evidence="2 3" key="2">
    <citation type="journal article" date="2010" name="Stand. Genomic Sci.">
        <title>Complete genome sequence of Desulfohalobium retbaense type strain (HR(100)).</title>
        <authorList>
            <person name="Spring S."/>
            <person name="Nolan M."/>
            <person name="Lapidus A."/>
            <person name="Glavina Del Rio T."/>
            <person name="Copeland A."/>
            <person name="Tice H."/>
            <person name="Cheng J.F."/>
            <person name="Lucas S."/>
            <person name="Land M."/>
            <person name="Chen F."/>
            <person name="Bruce D."/>
            <person name="Goodwin L."/>
            <person name="Pitluck S."/>
            <person name="Ivanova N."/>
            <person name="Mavromatis K."/>
            <person name="Mikhailova N."/>
            <person name="Pati A."/>
            <person name="Chen A."/>
            <person name="Palaniappan K."/>
            <person name="Hauser L."/>
            <person name="Chang Y.J."/>
            <person name="Jeffries C.D."/>
            <person name="Munk C."/>
            <person name="Kiss H."/>
            <person name="Chain P."/>
            <person name="Han C."/>
            <person name="Brettin T."/>
            <person name="Detter J.C."/>
            <person name="Schuler E."/>
            <person name="Goker M."/>
            <person name="Rohde M."/>
            <person name="Bristow J."/>
            <person name="Eisen J.A."/>
            <person name="Markowitz V."/>
            <person name="Hugenholtz P."/>
            <person name="Kyrpides N.C."/>
            <person name="Klenk H.P."/>
        </authorList>
    </citation>
    <scope>NUCLEOTIDE SEQUENCE [LARGE SCALE GENOMIC DNA]</scope>
    <source>
        <strain evidence="3">ATCC 49802 / DSM 20745 / S 6022</strain>
    </source>
</reference>
<dbReference type="EMBL" id="CP001823">
    <property type="protein sequence ID" value="ACZ38396.1"/>
    <property type="molecule type" value="Genomic_DNA"/>
</dbReference>
<dbReference type="AlphaFoldDB" id="D1C2C9"/>
<proteinExistence type="predicted"/>
<organism evidence="2 3">
    <name type="scientific">Sphaerobacter thermophilus (strain ATCC 49802 / DSM 20745 / KCCM 41009 / NCIMB 13125 / S 6022)</name>
    <dbReference type="NCBI Taxonomy" id="479434"/>
    <lineage>
        <taxon>Bacteria</taxon>
        <taxon>Pseudomonadati</taxon>
        <taxon>Thermomicrobiota</taxon>
        <taxon>Thermomicrobia</taxon>
        <taxon>Sphaerobacterales</taxon>
        <taxon>Sphaerobacterineae</taxon>
        <taxon>Sphaerobacteraceae</taxon>
        <taxon>Sphaerobacter</taxon>
    </lineage>
</organism>
<dbReference type="InParanoid" id="D1C2C9"/>